<dbReference type="Gene3D" id="2.40.50.140">
    <property type="entry name" value="Nucleic acid-binding proteins"/>
    <property type="match status" value="1"/>
</dbReference>
<dbReference type="PANTHER" id="PTHR43875">
    <property type="entry name" value="MALTODEXTRIN IMPORT ATP-BINDING PROTEIN MSMX"/>
    <property type="match status" value="1"/>
</dbReference>
<evidence type="ECO:0000256" key="1">
    <source>
        <dbReference type="ARBA" id="ARBA00005417"/>
    </source>
</evidence>
<dbReference type="InterPro" id="IPR017871">
    <property type="entry name" value="ABC_transporter-like_CS"/>
</dbReference>
<dbReference type="Gene3D" id="3.40.50.300">
    <property type="entry name" value="P-loop containing nucleotide triphosphate hydrolases"/>
    <property type="match status" value="1"/>
</dbReference>
<evidence type="ECO:0000313" key="7">
    <source>
        <dbReference type="Proteomes" id="UP001320831"/>
    </source>
</evidence>
<dbReference type="InterPro" id="IPR003439">
    <property type="entry name" value="ABC_transporter-like_ATP-bd"/>
</dbReference>
<keyword evidence="4 6" id="KW-0067">ATP-binding</keyword>
<comment type="caution">
    <text evidence="6">The sequence shown here is derived from an EMBL/GenBank/DDBJ whole genome shotgun (WGS) entry which is preliminary data.</text>
</comment>
<evidence type="ECO:0000256" key="4">
    <source>
        <dbReference type="ARBA" id="ARBA00022840"/>
    </source>
</evidence>
<dbReference type="InterPro" id="IPR015855">
    <property type="entry name" value="ABC_transpr_MalK-like"/>
</dbReference>
<dbReference type="CDD" id="cd03301">
    <property type="entry name" value="ABC_MalK_N"/>
    <property type="match status" value="1"/>
</dbReference>
<dbReference type="Pfam" id="PF08402">
    <property type="entry name" value="TOBE_2"/>
    <property type="match status" value="1"/>
</dbReference>
<dbReference type="PROSITE" id="PS00211">
    <property type="entry name" value="ABC_TRANSPORTER_1"/>
    <property type="match status" value="1"/>
</dbReference>
<dbReference type="PANTHER" id="PTHR43875:SF3">
    <property type="entry name" value="MALTOSE_MALTODEXTRIN IMPORT ATP-BINDING PROTEIN MALK"/>
    <property type="match status" value="1"/>
</dbReference>
<dbReference type="NCBIfam" id="NF008653">
    <property type="entry name" value="PRK11650.1"/>
    <property type="match status" value="1"/>
</dbReference>
<sequence>MASVELKSVSKSFGNVKAVRDVSLTIPDREFVVFVGPSGCGKSTLLRMIAGLEEISAGEISIGGRRVNDIPAADRGIAMVFQSYALYPHMTVGENMGFGLKMSGVPREEVKAKVAQAASILQIGELLERKPRALSGGQRQRVAIGRAITRNPDVFLFDEPLSNLDAGLRAQMRVELARLHAEFNATMIYVTHDQVEAMTLADRIVVLNKGRIEQQGAPLDLYERPDSMFVASFLGQPKINFLDVTMQAKQGATVLRLSDGHEVTLPSGLSGKVTPDAAAVLGIRPDAITVSSRATAGAIPGKLELVEHLGSETLMHIRLPEISELVTVAAPGSKRFKKGANCWITFDLKRVLLFDHRGLRIR</sequence>
<dbReference type="SMART" id="SM00382">
    <property type="entry name" value="AAA"/>
    <property type="match status" value="1"/>
</dbReference>
<dbReference type="SUPFAM" id="SSF52540">
    <property type="entry name" value="P-loop containing nucleoside triphosphate hydrolases"/>
    <property type="match status" value="1"/>
</dbReference>
<gene>
    <name evidence="6" type="primary">ugpC</name>
    <name evidence="6" type="ORF">N5A92_17850</name>
</gene>
<reference evidence="6 7" key="1">
    <citation type="submission" date="2022-09" db="EMBL/GenBank/DDBJ databases">
        <title>Chelativorans salina sp. nov., a novel slightly halophilic bacterium isolated from a saline lake sediment enrichment.</title>
        <authorList>
            <person name="Gao L."/>
            <person name="Fang B.-Z."/>
            <person name="Li W.-J."/>
        </authorList>
    </citation>
    <scope>NUCLEOTIDE SEQUENCE [LARGE SCALE GENOMIC DNA]</scope>
    <source>
        <strain evidence="6 7">EGI FJ00035</strain>
    </source>
</reference>
<dbReference type="EMBL" id="JAOCZP010000005">
    <property type="protein sequence ID" value="MCT7376893.1"/>
    <property type="molecule type" value="Genomic_DNA"/>
</dbReference>
<dbReference type="RefSeq" id="WP_260905117.1">
    <property type="nucleotide sequence ID" value="NZ_JAOCZP010000005.1"/>
</dbReference>
<comment type="similarity">
    <text evidence="1">Belongs to the ABC transporter superfamily.</text>
</comment>
<accession>A0ABT2LU46</accession>
<proteinExistence type="inferred from homology"/>
<dbReference type="InterPro" id="IPR013611">
    <property type="entry name" value="Transp-assoc_OB_typ2"/>
</dbReference>
<dbReference type="SUPFAM" id="SSF50331">
    <property type="entry name" value="MOP-like"/>
    <property type="match status" value="1"/>
</dbReference>
<name>A0ABT2LU46_9HYPH</name>
<evidence type="ECO:0000313" key="6">
    <source>
        <dbReference type="EMBL" id="MCT7376893.1"/>
    </source>
</evidence>
<keyword evidence="7" id="KW-1185">Reference proteome</keyword>
<dbReference type="PROSITE" id="PS50893">
    <property type="entry name" value="ABC_TRANSPORTER_2"/>
    <property type="match status" value="1"/>
</dbReference>
<evidence type="ECO:0000259" key="5">
    <source>
        <dbReference type="PROSITE" id="PS50893"/>
    </source>
</evidence>
<keyword evidence="3" id="KW-0547">Nucleotide-binding</keyword>
<protein>
    <submittedName>
        <fullName evidence="6">Sn-glycerol-3-phosphate ABC transporter ATP-binding protein UgpC</fullName>
    </submittedName>
</protein>
<dbReference type="GO" id="GO:0005524">
    <property type="term" value="F:ATP binding"/>
    <property type="evidence" value="ECO:0007669"/>
    <property type="project" value="UniProtKB-KW"/>
</dbReference>
<dbReference type="Gene3D" id="2.40.50.100">
    <property type="match status" value="1"/>
</dbReference>
<dbReference type="InterPro" id="IPR003593">
    <property type="entry name" value="AAA+_ATPase"/>
</dbReference>
<dbReference type="InterPro" id="IPR008995">
    <property type="entry name" value="Mo/tungstate-bd_C_term_dom"/>
</dbReference>
<keyword evidence="2" id="KW-0813">Transport</keyword>
<dbReference type="InterPro" id="IPR012340">
    <property type="entry name" value="NA-bd_OB-fold"/>
</dbReference>
<dbReference type="Proteomes" id="UP001320831">
    <property type="component" value="Unassembled WGS sequence"/>
</dbReference>
<dbReference type="InterPro" id="IPR027417">
    <property type="entry name" value="P-loop_NTPase"/>
</dbReference>
<organism evidence="6 7">
    <name type="scientific">Chelativorans salis</name>
    <dbReference type="NCBI Taxonomy" id="2978478"/>
    <lineage>
        <taxon>Bacteria</taxon>
        <taxon>Pseudomonadati</taxon>
        <taxon>Pseudomonadota</taxon>
        <taxon>Alphaproteobacteria</taxon>
        <taxon>Hyphomicrobiales</taxon>
        <taxon>Phyllobacteriaceae</taxon>
        <taxon>Chelativorans</taxon>
    </lineage>
</organism>
<evidence type="ECO:0000256" key="2">
    <source>
        <dbReference type="ARBA" id="ARBA00022448"/>
    </source>
</evidence>
<feature type="domain" description="ABC transporter" evidence="5">
    <location>
        <begin position="4"/>
        <end position="234"/>
    </location>
</feature>
<evidence type="ECO:0000256" key="3">
    <source>
        <dbReference type="ARBA" id="ARBA00022741"/>
    </source>
</evidence>
<dbReference type="Pfam" id="PF00005">
    <property type="entry name" value="ABC_tran"/>
    <property type="match status" value="1"/>
</dbReference>
<dbReference type="InterPro" id="IPR047641">
    <property type="entry name" value="ABC_transpr_MalK/UgpC-like"/>
</dbReference>